<evidence type="ECO:0000256" key="1">
    <source>
        <dbReference type="ARBA" id="ARBA00006484"/>
    </source>
</evidence>
<dbReference type="PANTHER" id="PTHR43639:SF1">
    <property type="entry name" value="SHORT-CHAIN DEHYDROGENASE_REDUCTASE FAMILY PROTEIN"/>
    <property type="match status" value="1"/>
</dbReference>
<dbReference type="Proteomes" id="UP000805614">
    <property type="component" value="Unassembled WGS sequence"/>
</dbReference>
<protein>
    <submittedName>
        <fullName evidence="3">SDR family oxidoreductase</fullName>
    </submittedName>
</protein>
<dbReference type="SUPFAM" id="SSF51735">
    <property type="entry name" value="NAD(P)-binding Rossmann-fold domains"/>
    <property type="match status" value="1"/>
</dbReference>
<dbReference type="PRINTS" id="PR00081">
    <property type="entry name" value="GDHRDH"/>
</dbReference>
<reference evidence="3 4" key="1">
    <citation type="submission" date="2020-06" db="EMBL/GenBank/DDBJ databases">
        <title>Actinomadura xiongansis sp. nov., isolated from soil of Baiyangdian.</title>
        <authorList>
            <person name="Zhang X."/>
        </authorList>
    </citation>
    <scope>NUCLEOTIDE SEQUENCE [LARGE SCALE GENOMIC DNA]</scope>
    <source>
        <strain evidence="3 4">HBUM206468</strain>
    </source>
</reference>
<gene>
    <name evidence="3" type="ORF">HKK74_23135</name>
</gene>
<keyword evidence="4" id="KW-1185">Reference proteome</keyword>
<dbReference type="Pfam" id="PF13561">
    <property type="entry name" value="adh_short_C2"/>
    <property type="match status" value="1"/>
</dbReference>
<dbReference type="RefSeq" id="WP_187245375.1">
    <property type="nucleotide sequence ID" value="NZ_BAAAOK010000015.1"/>
</dbReference>
<comment type="caution">
    <text evidence="3">The sequence shown here is derived from an EMBL/GenBank/DDBJ whole genome shotgun (WGS) entry which is preliminary data.</text>
</comment>
<dbReference type="Gene3D" id="3.40.50.720">
    <property type="entry name" value="NAD(P)-binding Rossmann-like Domain"/>
    <property type="match status" value="1"/>
</dbReference>
<name>A0ABR7LU45_9ACTN</name>
<accession>A0ABR7LU45</accession>
<evidence type="ECO:0000313" key="3">
    <source>
        <dbReference type="EMBL" id="MBC6468368.1"/>
    </source>
</evidence>
<dbReference type="EMBL" id="JABVEC010000018">
    <property type="protein sequence ID" value="MBC6468368.1"/>
    <property type="molecule type" value="Genomic_DNA"/>
</dbReference>
<evidence type="ECO:0000256" key="2">
    <source>
        <dbReference type="ARBA" id="ARBA00023002"/>
    </source>
</evidence>
<dbReference type="PANTHER" id="PTHR43639">
    <property type="entry name" value="OXIDOREDUCTASE, SHORT-CHAIN DEHYDROGENASE/REDUCTASE FAMILY (AFU_ORTHOLOGUE AFUA_5G02870)"/>
    <property type="match status" value="1"/>
</dbReference>
<keyword evidence="2" id="KW-0560">Oxidoreductase</keyword>
<evidence type="ECO:0000313" key="4">
    <source>
        <dbReference type="Proteomes" id="UP000805614"/>
    </source>
</evidence>
<organism evidence="3 4">
    <name type="scientific">Actinomadura alba</name>
    <dbReference type="NCBI Taxonomy" id="406431"/>
    <lineage>
        <taxon>Bacteria</taxon>
        <taxon>Bacillati</taxon>
        <taxon>Actinomycetota</taxon>
        <taxon>Actinomycetes</taxon>
        <taxon>Streptosporangiales</taxon>
        <taxon>Thermomonosporaceae</taxon>
        <taxon>Actinomadura</taxon>
    </lineage>
</organism>
<dbReference type="InterPro" id="IPR036291">
    <property type="entry name" value="NAD(P)-bd_dom_sf"/>
</dbReference>
<dbReference type="InterPro" id="IPR002347">
    <property type="entry name" value="SDR_fam"/>
</dbReference>
<sequence length="264" mass="27387">MGEHAPAEAQPRVFHGQVALVTGASSGIGAATARTLAARGAVVAVNYHRGETMAKEVVESIETAGGRALALQADVTDRDQVKDLVERAQTELGPVEILVTNATGLYGFDVKVAPFIGTSVEYTEWIVQRQLRAVLNPIDLILPGMIDRGHGSIVAVGAALSRTPAPGFLPLSMAKASVEAAVKVLAQEAGPYGVRVNGVGPGLIITRVAEGLPEQVLRANAQRASVRRNGLPQDVAEVIAFLAADPAGYLTGSYLLIDGGTALV</sequence>
<comment type="similarity">
    <text evidence="1">Belongs to the short-chain dehydrogenases/reductases (SDR) family.</text>
</comment>
<proteinExistence type="inferred from homology"/>